<reference evidence="1 2" key="1">
    <citation type="journal article" date="2020" name="mSystems">
        <title>Defining Genomic and Predicted Metabolic Features of the Acetobacterium Genus.</title>
        <authorList>
            <person name="Ross D.E."/>
            <person name="Marshall C.W."/>
            <person name="Gulliver D."/>
            <person name="May H.D."/>
            <person name="Norman R.S."/>
        </authorList>
    </citation>
    <scope>NUCLEOTIDE SEQUENCE [LARGE SCALE GENOMIC DNA]</scope>
    <source>
        <strain evidence="1 2">DSM 9173</strain>
    </source>
</reference>
<proteinExistence type="predicted"/>
<name>A0ABR6WK88_9FIRM</name>
<organism evidence="1 2">
    <name type="scientific">Acetobacterium tundrae</name>
    <dbReference type="NCBI Taxonomy" id="132932"/>
    <lineage>
        <taxon>Bacteria</taxon>
        <taxon>Bacillati</taxon>
        <taxon>Bacillota</taxon>
        <taxon>Clostridia</taxon>
        <taxon>Eubacteriales</taxon>
        <taxon>Eubacteriaceae</taxon>
        <taxon>Acetobacterium</taxon>
    </lineage>
</organism>
<gene>
    <name evidence="1" type="ORF">GH807_07520</name>
</gene>
<dbReference type="EMBL" id="WJBB01000007">
    <property type="protein sequence ID" value="MBC3796895.1"/>
    <property type="molecule type" value="Genomic_DNA"/>
</dbReference>
<sequence length="136" mass="14950">MKLTPRIENWIESFGVHIAIADDKGQITIIVAEKTSVDGDVVTVDLSENQRNQIEEVLSKNDYVALAPGQLGAIRAPYQLKGSAHLVNGYLEVEIAEIYCTKPGPEAGIRLDVLGYDGMQHFDESRWTDLAPVNPS</sequence>
<accession>A0ABR6WK88</accession>
<evidence type="ECO:0000313" key="1">
    <source>
        <dbReference type="EMBL" id="MBC3796895.1"/>
    </source>
</evidence>
<dbReference type="RefSeq" id="WP_148603136.1">
    <property type="nucleotide sequence ID" value="NZ_RXYB01000006.1"/>
</dbReference>
<evidence type="ECO:0000313" key="2">
    <source>
        <dbReference type="Proteomes" id="UP000653358"/>
    </source>
</evidence>
<protein>
    <submittedName>
        <fullName evidence="1">Uncharacterized protein</fullName>
    </submittedName>
</protein>
<keyword evidence="2" id="KW-1185">Reference proteome</keyword>
<comment type="caution">
    <text evidence="1">The sequence shown here is derived from an EMBL/GenBank/DDBJ whole genome shotgun (WGS) entry which is preliminary data.</text>
</comment>
<dbReference type="Proteomes" id="UP000653358">
    <property type="component" value="Unassembled WGS sequence"/>
</dbReference>